<dbReference type="STRING" id="716816.BST96_15445"/>
<evidence type="ECO:0008006" key="3">
    <source>
        <dbReference type="Google" id="ProtNLM"/>
    </source>
</evidence>
<organism evidence="1 2">
    <name type="scientific">Oceanicoccus sagamiensis</name>
    <dbReference type="NCBI Taxonomy" id="716816"/>
    <lineage>
        <taxon>Bacteria</taxon>
        <taxon>Pseudomonadati</taxon>
        <taxon>Pseudomonadota</taxon>
        <taxon>Gammaproteobacteria</taxon>
        <taxon>Cellvibrionales</taxon>
        <taxon>Spongiibacteraceae</taxon>
        <taxon>Oceanicoccus</taxon>
    </lineage>
</organism>
<dbReference type="Proteomes" id="UP000193450">
    <property type="component" value="Chromosome"/>
</dbReference>
<keyword evidence="2" id="KW-1185">Reference proteome</keyword>
<proteinExistence type="predicted"/>
<dbReference type="OrthoDB" id="1684899at2"/>
<dbReference type="PANTHER" id="PTHR34309:SF10">
    <property type="entry name" value="SLR1406 PROTEIN"/>
    <property type="match status" value="1"/>
</dbReference>
<dbReference type="InterPro" id="IPR052517">
    <property type="entry name" value="GlcG_carb_metab_protein"/>
</dbReference>
<dbReference type="KEGG" id="osg:BST96_15445"/>
<dbReference type="RefSeq" id="WP_085759560.1">
    <property type="nucleotide sequence ID" value="NZ_CP019343.1"/>
</dbReference>
<protein>
    <recommendedName>
        <fullName evidence="3">Cobalamin adenosyltransferase</fullName>
    </recommendedName>
</protein>
<evidence type="ECO:0000313" key="1">
    <source>
        <dbReference type="EMBL" id="ARN75383.1"/>
    </source>
</evidence>
<reference evidence="1 2" key="1">
    <citation type="submission" date="2016-11" db="EMBL/GenBank/DDBJ databases">
        <title>Trade-off between light-utilization and light-protection in marine flavobacteria.</title>
        <authorList>
            <person name="Kumagai Y."/>
        </authorList>
    </citation>
    <scope>NUCLEOTIDE SEQUENCE [LARGE SCALE GENOMIC DNA]</scope>
    <source>
        <strain evidence="1 2">NBRC 107125</strain>
    </source>
</reference>
<sequence length="138" mass="13839">MSAIFQSKQISYSAAATMVAAAIKQAEAAGINAVVSVLDRQGSLKAYGCMDGAVHVAMGASQAKAYTALMGLGSGELAEAMKDQAPQMTSLISFDRVVMLGGGLPIIIDGEVVGAIGVGGGSQEQDIACSQAGLDTLN</sequence>
<dbReference type="SUPFAM" id="SSF143744">
    <property type="entry name" value="GlcG-like"/>
    <property type="match status" value="1"/>
</dbReference>
<dbReference type="AlphaFoldDB" id="A0A1X9NNB5"/>
<gene>
    <name evidence="1" type="ORF">BST96_15445</name>
</gene>
<name>A0A1X9NNB5_9GAMM</name>
<dbReference type="PANTHER" id="PTHR34309">
    <property type="entry name" value="SLR1406 PROTEIN"/>
    <property type="match status" value="1"/>
</dbReference>
<dbReference type="EMBL" id="CP019343">
    <property type="protein sequence ID" value="ARN75383.1"/>
    <property type="molecule type" value="Genomic_DNA"/>
</dbReference>
<accession>A0A1X9NNB5</accession>
<dbReference type="InterPro" id="IPR038084">
    <property type="entry name" value="PduO/GlcC-like_sf"/>
</dbReference>
<dbReference type="Pfam" id="PF03928">
    <property type="entry name" value="HbpS-like"/>
    <property type="match status" value="1"/>
</dbReference>
<dbReference type="InterPro" id="IPR005624">
    <property type="entry name" value="PduO/GlcC-like"/>
</dbReference>
<evidence type="ECO:0000313" key="2">
    <source>
        <dbReference type="Proteomes" id="UP000193450"/>
    </source>
</evidence>
<dbReference type="Gene3D" id="3.30.450.150">
    <property type="entry name" value="Haem-degrading domain"/>
    <property type="match status" value="1"/>
</dbReference>